<feature type="domain" description="EGF-like" evidence="18">
    <location>
        <begin position="281"/>
        <end position="316"/>
    </location>
</feature>
<dbReference type="GO" id="GO:0048513">
    <property type="term" value="P:animal organ development"/>
    <property type="evidence" value="ECO:0007669"/>
    <property type="project" value="UniProtKB-ARBA"/>
</dbReference>
<keyword evidence="10 16" id="KW-1133">Transmembrane helix</keyword>
<feature type="disulfide bond" evidence="14">
    <location>
        <begin position="385"/>
        <end position="394"/>
    </location>
</feature>
<keyword evidence="4 16" id="KW-0812">Transmembrane</keyword>
<dbReference type="Proteomes" id="UP000472264">
    <property type="component" value="Chromosome 22"/>
</dbReference>
<evidence type="ECO:0000259" key="18">
    <source>
        <dbReference type="PROSITE" id="PS50026"/>
    </source>
</evidence>
<feature type="transmembrane region" description="Helical" evidence="17">
    <location>
        <begin position="524"/>
        <end position="549"/>
    </location>
</feature>
<dbReference type="InterPro" id="IPR018097">
    <property type="entry name" value="EGF_Ca-bd_CS"/>
</dbReference>
<evidence type="ECO:0000256" key="13">
    <source>
        <dbReference type="ARBA" id="ARBA00023180"/>
    </source>
</evidence>
<dbReference type="Pfam" id="PF00008">
    <property type="entry name" value="EGF"/>
    <property type="match status" value="5"/>
</dbReference>
<evidence type="ECO:0000256" key="11">
    <source>
        <dbReference type="ARBA" id="ARBA00023136"/>
    </source>
</evidence>
<feature type="disulfide bond" evidence="14">
    <location>
        <begin position="366"/>
        <end position="383"/>
    </location>
</feature>
<comment type="function">
    <text evidence="16">Putative Notch ligand involved in the mediation of Notch signaling.</text>
</comment>
<keyword evidence="13" id="KW-0325">Glycoprotein</keyword>
<dbReference type="Gene3D" id="2.10.25.10">
    <property type="entry name" value="Laminin"/>
    <property type="match status" value="7"/>
</dbReference>
<feature type="domain" description="EGF-like" evidence="18">
    <location>
        <begin position="397"/>
        <end position="433"/>
    </location>
</feature>
<evidence type="ECO:0000256" key="2">
    <source>
        <dbReference type="ARBA" id="ARBA00022473"/>
    </source>
</evidence>
<dbReference type="PROSITE" id="PS01186">
    <property type="entry name" value="EGF_2"/>
    <property type="match status" value="4"/>
</dbReference>
<dbReference type="Pfam" id="PF07657">
    <property type="entry name" value="MNNL"/>
    <property type="match status" value="1"/>
</dbReference>
<feature type="domain" description="EGF-like" evidence="18">
    <location>
        <begin position="435"/>
        <end position="471"/>
    </location>
</feature>
<keyword evidence="11 16" id="KW-0472">Membrane</keyword>
<dbReference type="InParanoid" id="A0A665W0S1"/>
<dbReference type="GO" id="GO:0030154">
    <property type="term" value="P:cell differentiation"/>
    <property type="evidence" value="ECO:0007669"/>
    <property type="project" value="UniProtKB-KW"/>
</dbReference>
<evidence type="ECO:0000256" key="3">
    <source>
        <dbReference type="ARBA" id="ARBA00022536"/>
    </source>
</evidence>
<dbReference type="PROSITE" id="PS00022">
    <property type="entry name" value="EGF_1"/>
    <property type="match status" value="7"/>
</dbReference>
<dbReference type="FunFam" id="2.10.25.10:FF:000117">
    <property type="entry name" value="Delta-like protein"/>
    <property type="match status" value="1"/>
</dbReference>
<evidence type="ECO:0000313" key="21">
    <source>
        <dbReference type="Proteomes" id="UP000472264"/>
    </source>
</evidence>
<evidence type="ECO:0000256" key="14">
    <source>
        <dbReference type="PROSITE-ProRule" id="PRU00076"/>
    </source>
</evidence>
<evidence type="ECO:0000256" key="7">
    <source>
        <dbReference type="ARBA" id="ARBA00022782"/>
    </source>
</evidence>
<dbReference type="PROSITE" id="PS51051">
    <property type="entry name" value="DSL"/>
    <property type="match status" value="1"/>
</dbReference>
<evidence type="ECO:0000259" key="19">
    <source>
        <dbReference type="PROSITE" id="PS51051"/>
    </source>
</evidence>
<dbReference type="InterPro" id="IPR000742">
    <property type="entry name" value="EGF"/>
</dbReference>
<evidence type="ECO:0000256" key="12">
    <source>
        <dbReference type="ARBA" id="ARBA00023157"/>
    </source>
</evidence>
<dbReference type="PROSITE" id="PS01187">
    <property type="entry name" value="EGF_CA"/>
    <property type="match status" value="1"/>
</dbReference>
<dbReference type="FunFam" id="2.10.25.10:FF:000018">
    <property type="entry name" value="Delta-like 1"/>
    <property type="match status" value="1"/>
</dbReference>
<feature type="disulfide bond" evidence="15">
    <location>
        <begin position="185"/>
        <end position="197"/>
    </location>
</feature>
<dbReference type="Pfam" id="PF21700">
    <property type="entry name" value="EGF_DL_JAG"/>
    <property type="match status" value="1"/>
</dbReference>
<reference evidence="20" key="2">
    <citation type="submission" date="2025-08" db="UniProtKB">
        <authorList>
            <consortium name="Ensembl"/>
        </authorList>
    </citation>
    <scope>IDENTIFICATION</scope>
</reference>
<evidence type="ECO:0000256" key="10">
    <source>
        <dbReference type="ARBA" id="ARBA00022989"/>
    </source>
</evidence>
<protein>
    <recommendedName>
        <fullName evidence="16">Delta-like protein</fullName>
    </recommendedName>
</protein>
<dbReference type="Ensembl" id="ENSENLT00000038371.1">
    <property type="protein sequence ID" value="ENSENLP00000037362.1"/>
    <property type="gene ID" value="ENSENLG00000016149.1"/>
</dbReference>
<evidence type="ECO:0000256" key="16">
    <source>
        <dbReference type="RuleBase" id="RU280815"/>
    </source>
</evidence>
<evidence type="ECO:0000256" key="9">
    <source>
        <dbReference type="ARBA" id="ARBA00022843"/>
    </source>
</evidence>
<accession>A0A665W0S1</accession>
<dbReference type="AlphaFoldDB" id="A0A665W0S1"/>
<dbReference type="GO" id="GO:0005509">
    <property type="term" value="F:calcium ion binding"/>
    <property type="evidence" value="ECO:0007669"/>
    <property type="project" value="InterPro"/>
</dbReference>
<dbReference type="CDD" id="cd00054">
    <property type="entry name" value="EGF_CA"/>
    <property type="match status" value="4"/>
</dbReference>
<evidence type="ECO:0000256" key="6">
    <source>
        <dbReference type="ARBA" id="ARBA00022737"/>
    </source>
</evidence>
<evidence type="ECO:0000256" key="17">
    <source>
        <dbReference type="SAM" id="Phobius"/>
    </source>
</evidence>
<comment type="subcellular location">
    <subcellularLocation>
        <location evidence="1 16">Membrane</location>
        <topology evidence="1 16">Single-pass type I membrane protein</topology>
    </subcellularLocation>
</comment>
<feature type="disulfide bond" evidence="14">
    <location>
        <begin position="423"/>
        <end position="432"/>
    </location>
</feature>
<organism evidence="20 21">
    <name type="scientific">Echeneis naucrates</name>
    <name type="common">Live sharksucker</name>
    <dbReference type="NCBI Taxonomy" id="173247"/>
    <lineage>
        <taxon>Eukaryota</taxon>
        <taxon>Metazoa</taxon>
        <taxon>Chordata</taxon>
        <taxon>Craniata</taxon>
        <taxon>Vertebrata</taxon>
        <taxon>Euteleostomi</taxon>
        <taxon>Actinopterygii</taxon>
        <taxon>Neopterygii</taxon>
        <taxon>Teleostei</taxon>
        <taxon>Neoteleostei</taxon>
        <taxon>Acanthomorphata</taxon>
        <taxon>Carangaria</taxon>
        <taxon>Carangiformes</taxon>
        <taxon>Echeneidae</taxon>
        <taxon>Echeneis</taxon>
    </lineage>
</organism>
<dbReference type="OMA" id="KEPWQCT"/>
<feature type="domain" description="EGF-like" evidence="18">
    <location>
        <begin position="357"/>
        <end position="395"/>
    </location>
</feature>
<feature type="disulfide bond" evidence="14">
    <location>
        <begin position="461"/>
        <end position="470"/>
    </location>
</feature>
<proteinExistence type="predicted"/>
<feature type="disulfide bond" evidence="15">
    <location>
        <begin position="205"/>
        <end position="214"/>
    </location>
</feature>
<dbReference type="InterPro" id="IPR051022">
    <property type="entry name" value="Notch_Cell-Fate_Det"/>
</dbReference>
<feature type="domain" description="EGF-like" evidence="18">
    <location>
        <begin position="319"/>
        <end position="355"/>
    </location>
</feature>
<dbReference type="PANTHER" id="PTHR24049">
    <property type="entry name" value="CRUMBS FAMILY MEMBER"/>
    <property type="match status" value="1"/>
</dbReference>
<evidence type="ECO:0000256" key="8">
    <source>
        <dbReference type="ARBA" id="ARBA00022837"/>
    </source>
</evidence>
<keyword evidence="5 16" id="KW-0732">Signal</keyword>
<dbReference type="FunFam" id="2.60.40.3510:FF:000003">
    <property type="entry name" value="Delta-like protein"/>
    <property type="match status" value="1"/>
</dbReference>
<dbReference type="FunFam" id="2.10.25.10:FF:000012">
    <property type="entry name" value="Delta-like protein"/>
    <property type="match status" value="3"/>
</dbReference>
<sequence>MQEVRRVERHTLPDALQTVNAQTLSVLGSGVFELDLHHFQNTQGLLATGLSCSMTGCRTYFRVCLKNFQTVVSHGDCLFGKVTTPVLGTDSFSIQQDARLRLPLNFTWPGAFSLIIEAWYSPTADPPGDTTNPDFLISSFAIQRQLGIGPVWSQDVQNGTQTELRYSYRFICNENYYGDTCSKICSPRDDHFGHYTCKPDGQIACLPGWKGEYCQEPICLDGCNESNGNCTVPGECKCRNGWQGLFCDVCKLHPSCKHGTCIEPWSCHCKEGWGGILCDQDLNYCTHHKPCANGATCMNTGHGSYTCACLPGFTGVNCDLKECDSQPCHNGGQCRDSENGYRCVCPQGHEGTNCEHKMLTCADTPCFHDGKCRETDNGNSYVCECPAGYTGLNCEKKVDKCTSLQCTNGGHCVIHLDLWMCSCRSGFTGLRCEININECARNPCANGSTCIDRINDYTCTCPPGYTGRHCDKPTDRCASLPCLNGGTCTVGAKGQPTCICPAHYSGPRCQSRNVPYPNPPSPDIYRAAIGLGVSFVAVLVLLCMVVVVMCHKKQRNKEQDSETMNNLSKVDFQKENLISTLELKNTNKKIDLEVDCPMEKSNHKHINHYHLDHKTSTGYKDELSLLDKDENCEKMGEEKNHLSRMYSERPECRISTIYSSRDSVYQSVFVIAEEKNECIIATEVSVFLLVHKFFFLFFILQCNLYCLSFDEFIAEVVNLSSLSGIIHRGRH</sequence>
<feature type="disulfide bond" evidence="15">
    <location>
        <begin position="172"/>
        <end position="181"/>
    </location>
</feature>
<keyword evidence="6 16" id="KW-0677">Repeat</keyword>
<dbReference type="Gene3D" id="2.60.40.3510">
    <property type="match status" value="1"/>
</dbReference>
<reference evidence="20" key="1">
    <citation type="submission" date="2021-04" db="EMBL/GenBank/DDBJ databases">
        <authorList>
            <consortium name="Wellcome Sanger Institute Data Sharing"/>
        </authorList>
    </citation>
    <scope>NUCLEOTIDE SEQUENCE [LARGE SCALE GENOMIC DNA]</scope>
</reference>
<dbReference type="SMART" id="SM00181">
    <property type="entry name" value="EGF"/>
    <property type="match status" value="9"/>
</dbReference>
<feature type="domain" description="EGF-like" evidence="18">
    <location>
        <begin position="473"/>
        <end position="510"/>
    </location>
</feature>
<dbReference type="Pfam" id="PF01414">
    <property type="entry name" value="DSL"/>
    <property type="match status" value="1"/>
</dbReference>
<reference evidence="20" key="3">
    <citation type="submission" date="2025-09" db="UniProtKB">
        <authorList>
            <consortium name="Ensembl"/>
        </authorList>
    </citation>
    <scope>IDENTIFICATION</scope>
</reference>
<dbReference type="InterPro" id="IPR011651">
    <property type="entry name" value="Notch_ligand_N"/>
</dbReference>
<keyword evidence="7" id="KW-0221">Differentiation</keyword>
<evidence type="ECO:0000256" key="15">
    <source>
        <dbReference type="PROSITE-ProRule" id="PRU00377"/>
    </source>
</evidence>
<dbReference type="InterPro" id="IPR001881">
    <property type="entry name" value="EGF-like_Ca-bd_dom"/>
</dbReference>
<dbReference type="PRINTS" id="PR00010">
    <property type="entry name" value="EGFBLOOD"/>
</dbReference>
<dbReference type="FunFam" id="2.10.25.10:FF:000309">
    <property type="entry name" value="Uncharacterized protein, isoform A"/>
    <property type="match status" value="1"/>
</dbReference>
<feature type="disulfide bond" evidence="14">
    <location>
        <begin position="345"/>
        <end position="354"/>
    </location>
</feature>
<dbReference type="FunFam" id="2.10.25.10:FF:000064">
    <property type="entry name" value="Delta-like protein"/>
    <property type="match status" value="1"/>
</dbReference>
<dbReference type="Gene3D" id="2.10.25.140">
    <property type="match status" value="1"/>
</dbReference>
<keyword evidence="2 16" id="KW-0217">Developmental protein</keyword>
<evidence type="ECO:0000313" key="20">
    <source>
        <dbReference type="Ensembl" id="ENSENLP00000037362.1"/>
    </source>
</evidence>
<dbReference type="GO" id="GO:0016020">
    <property type="term" value="C:membrane"/>
    <property type="evidence" value="ECO:0007669"/>
    <property type="project" value="UniProtKB-SubCell"/>
</dbReference>
<evidence type="ECO:0000256" key="1">
    <source>
        <dbReference type="ARBA" id="ARBA00004479"/>
    </source>
</evidence>
<dbReference type="FunFam" id="2.10.25.140:FF:000001">
    <property type="entry name" value="Delta-like protein"/>
    <property type="match status" value="1"/>
</dbReference>
<evidence type="ECO:0000256" key="4">
    <source>
        <dbReference type="ARBA" id="ARBA00022692"/>
    </source>
</evidence>
<dbReference type="InterPro" id="IPR001774">
    <property type="entry name" value="DSL"/>
</dbReference>
<keyword evidence="3 14" id="KW-0245">EGF-like domain</keyword>
<evidence type="ECO:0000256" key="5">
    <source>
        <dbReference type="ARBA" id="ARBA00022729"/>
    </source>
</evidence>
<feature type="domain" description="DSL" evidence="19">
    <location>
        <begin position="170"/>
        <end position="214"/>
    </location>
</feature>
<dbReference type="SUPFAM" id="SSF57196">
    <property type="entry name" value="EGF/Laminin"/>
    <property type="match status" value="4"/>
</dbReference>
<dbReference type="SUPFAM" id="SSF57184">
    <property type="entry name" value="Growth factor receptor domain"/>
    <property type="match status" value="1"/>
</dbReference>
<dbReference type="SMART" id="SM00051">
    <property type="entry name" value="DSL"/>
    <property type="match status" value="1"/>
</dbReference>
<dbReference type="PROSITE" id="PS50026">
    <property type="entry name" value="EGF_3"/>
    <property type="match status" value="6"/>
</dbReference>
<dbReference type="PROSITE" id="PS00010">
    <property type="entry name" value="ASX_HYDROXYL"/>
    <property type="match status" value="2"/>
</dbReference>
<dbReference type="GO" id="GO:0007417">
    <property type="term" value="P:central nervous system development"/>
    <property type="evidence" value="ECO:0007669"/>
    <property type="project" value="UniProtKB-ARBA"/>
</dbReference>
<keyword evidence="12 14" id="KW-1015">Disulfide bond</keyword>
<dbReference type="GO" id="GO:0007219">
    <property type="term" value="P:Notch signaling pathway"/>
    <property type="evidence" value="ECO:0007669"/>
    <property type="project" value="InterPro"/>
</dbReference>
<name>A0A665W0S1_ECHNA</name>
<dbReference type="SMART" id="SM00179">
    <property type="entry name" value="EGF_CA"/>
    <property type="match status" value="5"/>
</dbReference>
<dbReference type="InterPro" id="IPR000152">
    <property type="entry name" value="EGF-type_Asp/Asn_hydroxyl_site"/>
</dbReference>
<feature type="disulfide bond" evidence="14">
    <location>
        <begin position="500"/>
        <end position="509"/>
    </location>
</feature>
<comment type="caution">
    <text evidence="14">Lacks conserved residue(s) required for the propagation of feature annotation.</text>
</comment>
<keyword evidence="21" id="KW-1185">Reference proteome</keyword>
<dbReference type="InterPro" id="IPR009030">
    <property type="entry name" value="Growth_fac_rcpt_cys_sf"/>
</dbReference>
<keyword evidence="9" id="KW-0832">Ubl conjugation</keyword>
<keyword evidence="8" id="KW-0106">Calcium</keyword>